<dbReference type="Pfam" id="PF00849">
    <property type="entry name" value="PseudoU_synth_2"/>
    <property type="match status" value="1"/>
</dbReference>
<dbReference type="STRING" id="1159017.SAMN02927930_01630"/>
<dbReference type="Proteomes" id="UP000199626">
    <property type="component" value="Unassembled WGS sequence"/>
</dbReference>
<evidence type="ECO:0000256" key="1">
    <source>
        <dbReference type="ARBA" id="ARBA00010876"/>
    </source>
</evidence>
<keyword evidence="4" id="KW-1185">Reference proteome</keyword>
<reference evidence="4" key="1">
    <citation type="submission" date="2016-10" db="EMBL/GenBank/DDBJ databases">
        <authorList>
            <person name="Varghese N."/>
            <person name="Submissions S."/>
        </authorList>
    </citation>
    <scope>NUCLEOTIDE SEQUENCE [LARGE SCALE GENOMIC DNA]</scope>
    <source>
        <strain evidence="4">CGMCC 1.10824</strain>
    </source>
</reference>
<dbReference type="PANTHER" id="PTHR21600">
    <property type="entry name" value="MITOCHONDRIAL RNA PSEUDOURIDINE SYNTHASE"/>
    <property type="match status" value="1"/>
</dbReference>
<dbReference type="InterPro" id="IPR050188">
    <property type="entry name" value="RluA_PseudoU_synthase"/>
</dbReference>
<dbReference type="PANTHER" id="PTHR21600:SF87">
    <property type="entry name" value="RNA PSEUDOURIDYLATE SYNTHASE DOMAIN-CONTAINING PROTEIN 1"/>
    <property type="match status" value="1"/>
</dbReference>
<dbReference type="GO" id="GO:0000455">
    <property type="term" value="P:enzyme-directed rRNA pseudouridine synthesis"/>
    <property type="evidence" value="ECO:0007669"/>
    <property type="project" value="TreeGrafter"/>
</dbReference>
<evidence type="ECO:0000313" key="4">
    <source>
        <dbReference type="Proteomes" id="UP000199626"/>
    </source>
</evidence>
<dbReference type="InterPro" id="IPR020103">
    <property type="entry name" value="PsdUridine_synth_cat_dom_sf"/>
</dbReference>
<name>A0A1G6DBL1_9GAMM</name>
<evidence type="ECO:0000259" key="2">
    <source>
        <dbReference type="Pfam" id="PF00849"/>
    </source>
</evidence>
<accession>A0A1G6DBL1</accession>
<dbReference type="SUPFAM" id="SSF55120">
    <property type="entry name" value="Pseudouridine synthase"/>
    <property type="match status" value="1"/>
</dbReference>
<feature type="domain" description="Pseudouridine synthase RsuA/RluA-like" evidence="2">
    <location>
        <begin position="12"/>
        <end position="154"/>
    </location>
</feature>
<evidence type="ECO:0000313" key="3">
    <source>
        <dbReference type="EMBL" id="SDB42573.1"/>
    </source>
</evidence>
<organism evidence="3 4">
    <name type="scientific">Pseudidiomarina indica</name>
    <dbReference type="NCBI Taxonomy" id="1159017"/>
    <lineage>
        <taxon>Bacteria</taxon>
        <taxon>Pseudomonadati</taxon>
        <taxon>Pseudomonadota</taxon>
        <taxon>Gammaproteobacteria</taxon>
        <taxon>Alteromonadales</taxon>
        <taxon>Idiomarinaceae</taxon>
        <taxon>Pseudidiomarina</taxon>
    </lineage>
</organism>
<dbReference type="PROSITE" id="PS01129">
    <property type="entry name" value="PSI_RLU"/>
    <property type="match status" value="1"/>
</dbReference>
<dbReference type="InterPro" id="IPR006508">
    <property type="entry name" value="PsdUridine_synth_RluA-like"/>
</dbReference>
<dbReference type="InterPro" id="IPR006224">
    <property type="entry name" value="PsdUridine_synth_RluA-like_CS"/>
</dbReference>
<dbReference type="AlphaFoldDB" id="A0A1G6DBL1"/>
<dbReference type="CDD" id="cd02869">
    <property type="entry name" value="PseudoU_synth_RluA_like"/>
    <property type="match status" value="1"/>
</dbReference>
<sequence length="214" mass="24520">MRKLTLAFQHPDFYVINKPAEAPMHANDTEISIVHQFSAELNEPLWPVHRLDTPTSGALIVARNAAAAATLSQLFAEQQITKYYLAIAAGKPKKKQGTIRGDMQKVRQGNWRLLRQQENPAVTHFTSHSLKPGYRYYVLQPVTGRTHQLRVALKSLGTPICGDARYGKDDFAYLHLHAWQLKFMYQQQQFEISVPWPDYELFQELPEHIAIPTK</sequence>
<proteinExistence type="inferred from homology"/>
<dbReference type="Gene3D" id="3.30.2350.10">
    <property type="entry name" value="Pseudouridine synthase"/>
    <property type="match status" value="1"/>
</dbReference>
<protein>
    <submittedName>
        <fullName evidence="3">tRNA pseudouridine32 synthase / 23S rRNA pseudouridine746 synthase</fullName>
    </submittedName>
</protein>
<dbReference type="GO" id="GO:0140098">
    <property type="term" value="F:catalytic activity, acting on RNA"/>
    <property type="evidence" value="ECO:0007669"/>
    <property type="project" value="UniProtKB-ARBA"/>
</dbReference>
<dbReference type="OrthoDB" id="9807829at2"/>
<dbReference type="GO" id="GO:0003723">
    <property type="term" value="F:RNA binding"/>
    <property type="evidence" value="ECO:0007669"/>
    <property type="project" value="InterPro"/>
</dbReference>
<dbReference type="GO" id="GO:0009982">
    <property type="term" value="F:pseudouridine synthase activity"/>
    <property type="evidence" value="ECO:0007669"/>
    <property type="project" value="InterPro"/>
</dbReference>
<dbReference type="InterPro" id="IPR006145">
    <property type="entry name" value="PsdUridine_synth_RsuA/RluA"/>
</dbReference>
<dbReference type="NCBIfam" id="TIGR01621">
    <property type="entry name" value="RluA-like"/>
    <property type="match status" value="1"/>
</dbReference>
<dbReference type="RefSeq" id="WP_092593541.1">
    <property type="nucleotide sequence ID" value="NZ_FMXN01000009.1"/>
</dbReference>
<dbReference type="EMBL" id="FMXN01000009">
    <property type="protein sequence ID" value="SDB42573.1"/>
    <property type="molecule type" value="Genomic_DNA"/>
</dbReference>
<comment type="similarity">
    <text evidence="1">Belongs to the pseudouridine synthase RluA family.</text>
</comment>
<gene>
    <name evidence="3" type="ORF">SAMN02927930_01630</name>
</gene>